<dbReference type="EMBL" id="DNWC01000051">
    <property type="protein sequence ID" value="HBJ08075.1"/>
    <property type="molecule type" value="Genomic_DNA"/>
</dbReference>
<organism evidence="4 5">
    <name type="scientific">Coprobacter fastidiosus</name>
    <dbReference type="NCBI Taxonomy" id="1099853"/>
    <lineage>
        <taxon>Bacteria</taxon>
        <taxon>Pseudomonadati</taxon>
        <taxon>Bacteroidota</taxon>
        <taxon>Bacteroidia</taxon>
        <taxon>Bacteroidales</taxon>
        <taxon>Barnesiellaceae</taxon>
        <taxon>Coprobacter</taxon>
    </lineage>
</organism>
<dbReference type="Pfam" id="PF13181">
    <property type="entry name" value="TPR_8"/>
    <property type="match status" value="1"/>
</dbReference>
<reference evidence="4 5" key="1">
    <citation type="journal article" date="2018" name="Nat. Biotechnol.">
        <title>A standardized bacterial taxonomy based on genome phylogeny substantially revises the tree of life.</title>
        <authorList>
            <person name="Parks D.H."/>
            <person name="Chuvochina M."/>
            <person name="Waite D.W."/>
            <person name="Rinke C."/>
            <person name="Skarshewski A."/>
            <person name="Chaumeil P.A."/>
            <person name="Hugenholtz P."/>
        </authorList>
    </citation>
    <scope>NUCLEOTIDE SEQUENCE [LARGE SCALE GENOMIC DNA]</scope>
    <source>
        <strain evidence="4">UBA11482</strain>
    </source>
</reference>
<dbReference type="PANTHER" id="PTHR45586">
    <property type="entry name" value="TPR REPEAT-CONTAINING PROTEIN PA4667"/>
    <property type="match status" value="1"/>
</dbReference>
<dbReference type="GeneID" id="92928619"/>
<dbReference type="AlphaFoldDB" id="A0A316R272"/>
<feature type="repeat" description="TPR" evidence="3">
    <location>
        <begin position="430"/>
        <end position="463"/>
    </location>
</feature>
<name>A0A316R272_9BACT</name>
<keyword evidence="2 3" id="KW-0802">TPR repeat</keyword>
<dbReference type="RefSeq" id="WP_022390084.1">
    <property type="nucleotide sequence ID" value="NZ_AP028032.1"/>
</dbReference>
<evidence type="ECO:0000256" key="1">
    <source>
        <dbReference type="ARBA" id="ARBA00022737"/>
    </source>
</evidence>
<accession>A0A316R272</accession>
<dbReference type="Gene3D" id="1.25.40.10">
    <property type="entry name" value="Tetratricopeptide repeat domain"/>
    <property type="match status" value="3"/>
</dbReference>
<dbReference type="SUPFAM" id="SSF48452">
    <property type="entry name" value="TPR-like"/>
    <property type="match status" value="1"/>
</dbReference>
<dbReference type="Proteomes" id="UP000262954">
    <property type="component" value="Unassembled WGS sequence"/>
</dbReference>
<gene>
    <name evidence="4" type="ORF">DDY73_03645</name>
</gene>
<dbReference type="PANTHER" id="PTHR45586:SF1">
    <property type="entry name" value="LIPOPOLYSACCHARIDE ASSEMBLY PROTEIN B"/>
    <property type="match status" value="1"/>
</dbReference>
<sequence length="582" mass="66635">MRYIDYRLLLCLTLLSVCFSCGSSRNFSKKRTDVGRVLSESDQRKFDYFFLEADRMKNLGKQDAAFDLLQQAAAIDTSSAVVKYNLANYYLHLKKPQLAYDCLKEAAEKSPDNYWYNVMAANLAQNLGDAEQAISLIRRMIEYNPNKPELNYMLAEVYAQKGDFQQAIDAYNQLEQSMGVVEPIILQKVKLYKALKQDDKAFAEVQRLIDAHPKDITYLILLGDLYLDSNRDEDAWKVYQHAGEIEPDNAYLMVSKANYYNKKGDKEAYQKQILDALLSKNLDVETKQKILTGFLSELLQKKENLDQADSMFSALLEMHPQEEELHKLYADVLWIRQKKNDAIAQMQIAVDLAPVRLEYWQQLIGAILDQKKYDDAIVAGEKALSYLPDEAVLYIYLGSSYMMKKEYDKAVATLRTGLKHTNPENRALISDLYGQIGDTYYQAQQPDSAYAAFDKALEYNPGNIGVLNNYSYYLALQKKDLSKAERMSGDAVKQEPDNPTYLDTYAWVFFQQGNYTLAKIYLKSALDKGGNESAALLEHYGDVLFMTGDVDGALEYWNDALEKGSDSKMLPQKIKDKKYYEE</sequence>
<protein>
    <submittedName>
        <fullName evidence="4">Tetratricopeptide repeat protein</fullName>
    </submittedName>
</protein>
<dbReference type="InterPro" id="IPR011990">
    <property type="entry name" value="TPR-like_helical_dom_sf"/>
</dbReference>
<evidence type="ECO:0000313" key="5">
    <source>
        <dbReference type="Proteomes" id="UP000262954"/>
    </source>
</evidence>
<dbReference type="SUPFAM" id="SSF81901">
    <property type="entry name" value="HCP-like"/>
    <property type="match status" value="1"/>
</dbReference>
<feature type="repeat" description="TPR" evidence="3">
    <location>
        <begin position="216"/>
        <end position="249"/>
    </location>
</feature>
<proteinExistence type="predicted"/>
<dbReference type="InterPro" id="IPR019734">
    <property type="entry name" value="TPR_rpt"/>
</dbReference>
<dbReference type="PROSITE" id="PS50005">
    <property type="entry name" value="TPR"/>
    <property type="match status" value="2"/>
</dbReference>
<dbReference type="Pfam" id="PF14559">
    <property type="entry name" value="TPR_19"/>
    <property type="match status" value="1"/>
</dbReference>
<comment type="caution">
    <text evidence="4">The sequence shown here is derived from an EMBL/GenBank/DDBJ whole genome shotgun (WGS) entry which is preliminary data.</text>
</comment>
<dbReference type="Pfam" id="PF13432">
    <property type="entry name" value="TPR_16"/>
    <property type="match status" value="3"/>
</dbReference>
<evidence type="ECO:0000256" key="2">
    <source>
        <dbReference type="ARBA" id="ARBA00022803"/>
    </source>
</evidence>
<dbReference type="SMART" id="SM00028">
    <property type="entry name" value="TPR"/>
    <property type="match status" value="9"/>
</dbReference>
<dbReference type="InterPro" id="IPR051012">
    <property type="entry name" value="CellSynth/LPSAsmb/PSIAsmb"/>
</dbReference>
<evidence type="ECO:0000313" key="4">
    <source>
        <dbReference type="EMBL" id="HBJ08075.1"/>
    </source>
</evidence>
<evidence type="ECO:0000256" key="3">
    <source>
        <dbReference type="PROSITE-ProRule" id="PRU00339"/>
    </source>
</evidence>
<keyword evidence="1" id="KW-0677">Repeat</keyword>